<dbReference type="PRINTS" id="PR00352">
    <property type="entry name" value="3FE4SFRDOXIN"/>
</dbReference>
<evidence type="ECO:0000313" key="10">
    <source>
        <dbReference type="Proteomes" id="UP001501371"/>
    </source>
</evidence>
<keyword evidence="3 8" id="KW-0479">Metal-binding</keyword>
<dbReference type="PANTHER" id="PTHR36923">
    <property type="entry name" value="FERREDOXIN"/>
    <property type="match status" value="1"/>
</dbReference>
<reference evidence="9 10" key="1">
    <citation type="journal article" date="2019" name="Int. J. Syst. Evol. Microbiol.">
        <title>The Global Catalogue of Microorganisms (GCM) 10K type strain sequencing project: providing services to taxonomists for standard genome sequencing and annotation.</title>
        <authorList>
            <consortium name="The Broad Institute Genomics Platform"/>
            <consortium name="The Broad Institute Genome Sequencing Center for Infectious Disease"/>
            <person name="Wu L."/>
            <person name="Ma J."/>
        </authorList>
    </citation>
    <scope>NUCLEOTIDE SEQUENCE [LARGE SCALE GENOMIC DNA]</scope>
    <source>
        <strain evidence="9 10">JCM 12696</strain>
    </source>
</reference>
<dbReference type="SUPFAM" id="SSF54862">
    <property type="entry name" value="4Fe-4S ferredoxins"/>
    <property type="match status" value="1"/>
</dbReference>
<evidence type="ECO:0000256" key="5">
    <source>
        <dbReference type="ARBA" id="ARBA00023004"/>
    </source>
</evidence>
<dbReference type="Pfam" id="PF13459">
    <property type="entry name" value="Fer4_15"/>
    <property type="match status" value="1"/>
</dbReference>
<comment type="caution">
    <text evidence="9">The sequence shown here is derived from an EMBL/GenBank/DDBJ whole genome shotgun (WGS) entry which is preliminary data.</text>
</comment>
<dbReference type="InterPro" id="IPR051269">
    <property type="entry name" value="Fe-S_cluster_ET"/>
</dbReference>
<evidence type="ECO:0000313" key="9">
    <source>
        <dbReference type="EMBL" id="GAA1167966.1"/>
    </source>
</evidence>
<accession>A0ABN1UUP6</accession>
<keyword evidence="7" id="KW-0003">3Fe-4S</keyword>
<evidence type="ECO:0000256" key="6">
    <source>
        <dbReference type="ARBA" id="ARBA00023014"/>
    </source>
</evidence>
<dbReference type="PANTHER" id="PTHR36923:SF3">
    <property type="entry name" value="FERREDOXIN"/>
    <property type="match status" value="1"/>
</dbReference>
<dbReference type="InterPro" id="IPR001080">
    <property type="entry name" value="3Fe4S_ferredoxin"/>
</dbReference>
<evidence type="ECO:0000256" key="1">
    <source>
        <dbReference type="ARBA" id="ARBA00001927"/>
    </source>
</evidence>
<keyword evidence="4 8" id="KW-0249">Electron transport</keyword>
<comment type="cofactor">
    <cofactor evidence="1">
        <name>[3Fe-4S] cluster</name>
        <dbReference type="ChEBI" id="CHEBI:21137"/>
    </cofactor>
</comment>
<evidence type="ECO:0000256" key="4">
    <source>
        <dbReference type="ARBA" id="ARBA00022982"/>
    </source>
</evidence>
<dbReference type="Proteomes" id="UP001501371">
    <property type="component" value="Unassembled WGS sequence"/>
</dbReference>
<keyword evidence="5 8" id="KW-0408">Iron</keyword>
<dbReference type="EMBL" id="BAAAKV010000020">
    <property type="protein sequence ID" value="GAA1167966.1"/>
    <property type="molecule type" value="Genomic_DNA"/>
</dbReference>
<keyword evidence="2 8" id="KW-0813">Transport</keyword>
<evidence type="ECO:0000256" key="3">
    <source>
        <dbReference type="ARBA" id="ARBA00022723"/>
    </source>
</evidence>
<name>A0ABN1UUP6_9ACTN</name>
<sequence length="66" mass="7098">MRVHVDRDRCIGSGNCVMTDEEVFDQDDEGKVVLLENDPGAEHDEAVRTAVASCPVQAISADGPAR</sequence>
<comment type="function">
    <text evidence="8">Ferredoxins are iron-sulfur proteins that transfer electrons in a wide variety of metabolic reactions.</text>
</comment>
<evidence type="ECO:0000256" key="8">
    <source>
        <dbReference type="RuleBase" id="RU368020"/>
    </source>
</evidence>
<proteinExistence type="predicted"/>
<dbReference type="Gene3D" id="3.30.70.20">
    <property type="match status" value="1"/>
</dbReference>
<evidence type="ECO:0000256" key="7">
    <source>
        <dbReference type="ARBA" id="ARBA00023291"/>
    </source>
</evidence>
<organism evidence="9 10">
    <name type="scientific">Streptomyces hebeiensis</name>
    <dbReference type="NCBI Taxonomy" id="229486"/>
    <lineage>
        <taxon>Bacteria</taxon>
        <taxon>Bacillati</taxon>
        <taxon>Actinomycetota</taxon>
        <taxon>Actinomycetes</taxon>
        <taxon>Kitasatosporales</taxon>
        <taxon>Streptomycetaceae</taxon>
        <taxon>Streptomyces</taxon>
    </lineage>
</organism>
<gene>
    <name evidence="9" type="ORF">GCM10009654_26370</name>
</gene>
<protein>
    <recommendedName>
        <fullName evidence="8">Ferredoxin</fullName>
    </recommendedName>
</protein>
<dbReference type="RefSeq" id="WP_344274893.1">
    <property type="nucleotide sequence ID" value="NZ_BAAAKV010000020.1"/>
</dbReference>
<evidence type="ECO:0000256" key="2">
    <source>
        <dbReference type="ARBA" id="ARBA00022448"/>
    </source>
</evidence>
<keyword evidence="6 8" id="KW-0411">Iron-sulfur</keyword>
<keyword evidence="10" id="KW-1185">Reference proteome</keyword>